<dbReference type="InterPro" id="IPR051446">
    <property type="entry name" value="HTH_trans_reg/aminotransferase"/>
</dbReference>
<dbReference type="PANTHER" id="PTHR46577">
    <property type="entry name" value="HTH-TYPE TRANSCRIPTIONAL REGULATORY PROTEIN GABR"/>
    <property type="match status" value="1"/>
</dbReference>
<dbReference type="CDD" id="cd00609">
    <property type="entry name" value="AAT_like"/>
    <property type="match status" value="1"/>
</dbReference>
<gene>
    <name evidence="9" type="ORF">HNQ44_000233</name>
</gene>
<protein>
    <submittedName>
        <fullName evidence="9">DNA-binding transcriptional MocR family regulator</fullName>
    </submittedName>
</protein>
<dbReference type="InterPro" id="IPR036388">
    <property type="entry name" value="WH-like_DNA-bd_sf"/>
</dbReference>
<dbReference type="GO" id="GO:0003677">
    <property type="term" value="F:DNA binding"/>
    <property type="evidence" value="ECO:0007669"/>
    <property type="project" value="UniProtKB-KW"/>
</dbReference>
<keyword evidence="3" id="KW-0808">Transferase</keyword>
<dbReference type="InterPro" id="IPR015422">
    <property type="entry name" value="PyrdxlP-dep_Trfase_small"/>
</dbReference>
<evidence type="ECO:0000256" key="6">
    <source>
        <dbReference type="ARBA" id="ARBA00023125"/>
    </source>
</evidence>
<evidence type="ECO:0000256" key="5">
    <source>
        <dbReference type="ARBA" id="ARBA00023015"/>
    </source>
</evidence>
<evidence type="ECO:0000259" key="8">
    <source>
        <dbReference type="PROSITE" id="PS50949"/>
    </source>
</evidence>
<dbReference type="Pfam" id="PF00392">
    <property type="entry name" value="GntR"/>
    <property type="match status" value="1"/>
</dbReference>
<keyword evidence="6 9" id="KW-0238">DNA-binding</keyword>
<dbReference type="CDD" id="cd07377">
    <property type="entry name" value="WHTH_GntR"/>
    <property type="match status" value="1"/>
</dbReference>
<comment type="cofactor">
    <cofactor evidence="1">
        <name>pyridoxal 5'-phosphate</name>
        <dbReference type="ChEBI" id="CHEBI:597326"/>
    </cofactor>
</comment>
<reference evidence="9 10" key="1">
    <citation type="submission" date="2020-08" db="EMBL/GenBank/DDBJ databases">
        <title>Genomic Encyclopedia of Type Strains, Phase IV (KMG-IV): sequencing the most valuable type-strain genomes for metagenomic binning, comparative biology and taxonomic classification.</title>
        <authorList>
            <person name="Goeker M."/>
        </authorList>
    </citation>
    <scope>NUCLEOTIDE SEQUENCE [LARGE SCALE GENOMIC DNA]</scope>
    <source>
        <strain evidence="9 10">DSM 15895</strain>
    </source>
</reference>
<organism evidence="9 10">
    <name type="scientific">Planococcus koreensis</name>
    <dbReference type="NCBI Taxonomy" id="112331"/>
    <lineage>
        <taxon>Bacteria</taxon>
        <taxon>Bacillati</taxon>
        <taxon>Bacillota</taxon>
        <taxon>Bacilli</taxon>
        <taxon>Bacillales</taxon>
        <taxon>Caryophanaceae</taxon>
        <taxon>Planococcus</taxon>
    </lineage>
</organism>
<dbReference type="AlphaFoldDB" id="A0A7W8FSA1"/>
<dbReference type="InterPro" id="IPR036390">
    <property type="entry name" value="WH_DNA-bd_sf"/>
</dbReference>
<dbReference type="SUPFAM" id="SSF53383">
    <property type="entry name" value="PLP-dependent transferases"/>
    <property type="match status" value="1"/>
</dbReference>
<evidence type="ECO:0000256" key="7">
    <source>
        <dbReference type="ARBA" id="ARBA00023163"/>
    </source>
</evidence>
<evidence type="ECO:0000256" key="4">
    <source>
        <dbReference type="ARBA" id="ARBA00022898"/>
    </source>
</evidence>
<accession>A0A7W8FSA1</accession>
<sequence length="462" mass="53568">MDTKYSQIMNEIKEEITNGTLRAGTKIPSIRYLSEKYACSKNTIIKAYNELEKQHYIYSIPKSGFFVVNDVTPSQDIPTTQRVDFHSAGPDKEAMPYEDFQHCVNQAIDLYKGELFSYSHQQGFLSLRKQLVKHLQDRQVFTTPERLFVLSGSQQAIHLLVPLPFPNGKSNILIEQPTYFGIVESIRLHNVKAFGIELTMKGINLERLEYIFRHNDIKFFYVVPRFQNPLGHSYSNEEKRKIVELAIKYDVYIVEDDILGDLDTNFKSDPIFTYEPTGRVIYIKSFSKIMLPGLRIGVTVLPELLINNFLRHKFSSDLFSATISQGALELYLKNGMFNGHIERIRKLYSTKMEKVQLACELYLSPQSYNYTKPDTGFYLCIYLPKEVQANRLVVALQQENVFVDDATRMYLPEFQKENLIRLCISQVDEAQIVFGIKTIAKYINLLKNQEVRLVEKPNHLFL</sequence>
<keyword evidence="5" id="KW-0805">Transcription regulation</keyword>
<dbReference type="InterPro" id="IPR015421">
    <property type="entry name" value="PyrdxlP-dep_Trfase_major"/>
</dbReference>
<evidence type="ECO:0000313" key="9">
    <source>
        <dbReference type="EMBL" id="MBB5178811.1"/>
    </source>
</evidence>
<dbReference type="Gene3D" id="3.40.640.10">
    <property type="entry name" value="Type I PLP-dependent aspartate aminotransferase-like (Major domain)"/>
    <property type="match status" value="1"/>
</dbReference>
<dbReference type="GO" id="GO:0030170">
    <property type="term" value="F:pyridoxal phosphate binding"/>
    <property type="evidence" value="ECO:0007669"/>
    <property type="project" value="InterPro"/>
</dbReference>
<dbReference type="OrthoDB" id="9802328at2"/>
<dbReference type="Gene3D" id="3.90.1150.10">
    <property type="entry name" value="Aspartate Aminotransferase, domain 1"/>
    <property type="match status" value="1"/>
</dbReference>
<evidence type="ECO:0000313" key="10">
    <source>
        <dbReference type="Proteomes" id="UP000525923"/>
    </source>
</evidence>
<proteinExistence type="inferred from homology"/>
<keyword evidence="10" id="KW-1185">Reference proteome</keyword>
<dbReference type="GO" id="GO:0003700">
    <property type="term" value="F:DNA-binding transcription factor activity"/>
    <property type="evidence" value="ECO:0007669"/>
    <property type="project" value="InterPro"/>
</dbReference>
<dbReference type="InterPro" id="IPR015424">
    <property type="entry name" value="PyrdxlP-dep_Trfase"/>
</dbReference>
<keyword evidence="3" id="KW-0032">Aminotransferase</keyword>
<dbReference type="InterPro" id="IPR004839">
    <property type="entry name" value="Aminotransferase_I/II_large"/>
</dbReference>
<dbReference type="SUPFAM" id="SSF46785">
    <property type="entry name" value="Winged helix' DNA-binding domain"/>
    <property type="match status" value="1"/>
</dbReference>
<name>A0A7W8FSA1_9BACL</name>
<dbReference type="Proteomes" id="UP000525923">
    <property type="component" value="Unassembled WGS sequence"/>
</dbReference>
<dbReference type="PANTHER" id="PTHR46577:SF2">
    <property type="entry name" value="TRANSCRIPTIONAL REGULATORY PROTEIN"/>
    <property type="match status" value="1"/>
</dbReference>
<keyword evidence="7" id="KW-0804">Transcription</keyword>
<evidence type="ECO:0000256" key="1">
    <source>
        <dbReference type="ARBA" id="ARBA00001933"/>
    </source>
</evidence>
<dbReference type="GO" id="GO:0008483">
    <property type="term" value="F:transaminase activity"/>
    <property type="evidence" value="ECO:0007669"/>
    <property type="project" value="UniProtKB-KW"/>
</dbReference>
<comment type="similarity">
    <text evidence="2">In the C-terminal section; belongs to the class-I pyridoxal-phosphate-dependent aminotransferase family.</text>
</comment>
<dbReference type="RefSeq" id="WP_135503691.1">
    <property type="nucleotide sequence ID" value="NZ_JACHHE010000001.1"/>
</dbReference>
<dbReference type="Gene3D" id="1.10.10.10">
    <property type="entry name" value="Winged helix-like DNA-binding domain superfamily/Winged helix DNA-binding domain"/>
    <property type="match status" value="1"/>
</dbReference>
<comment type="caution">
    <text evidence="9">The sequence shown here is derived from an EMBL/GenBank/DDBJ whole genome shotgun (WGS) entry which is preliminary data.</text>
</comment>
<evidence type="ECO:0000256" key="3">
    <source>
        <dbReference type="ARBA" id="ARBA00022576"/>
    </source>
</evidence>
<dbReference type="EMBL" id="JACHHE010000001">
    <property type="protein sequence ID" value="MBB5178811.1"/>
    <property type="molecule type" value="Genomic_DNA"/>
</dbReference>
<dbReference type="PROSITE" id="PS50949">
    <property type="entry name" value="HTH_GNTR"/>
    <property type="match status" value="1"/>
</dbReference>
<evidence type="ECO:0000256" key="2">
    <source>
        <dbReference type="ARBA" id="ARBA00005384"/>
    </source>
</evidence>
<dbReference type="Pfam" id="PF00155">
    <property type="entry name" value="Aminotran_1_2"/>
    <property type="match status" value="1"/>
</dbReference>
<dbReference type="SMART" id="SM00345">
    <property type="entry name" value="HTH_GNTR"/>
    <property type="match status" value="1"/>
</dbReference>
<dbReference type="InterPro" id="IPR000524">
    <property type="entry name" value="Tscrpt_reg_HTH_GntR"/>
</dbReference>
<feature type="domain" description="HTH gntR-type" evidence="8">
    <location>
        <begin position="2"/>
        <end position="70"/>
    </location>
</feature>
<keyword evidence="4" id="KW-0663">Pyridoxal phosphate</keyword>